<proteinExistence type="predicted"/>
<feature type="transmembrane region" description="Helical" evidence="2">
    <location>
        <begin position="257"/>
        <end position="279"/>
    </location>
</feature>
<feature type="transmembrane region" description="Helical" evidence="2">
    <location>
        <begin position="133"/>
        <end position="158"/>
    </location>
</feature>
<evidence type="ECO:0000313" key="4">
    <source>
        <dbReference type="EMBL" id="EFX60640.1"/>
    </source>
</evidence>
<dbReference type="STRING" id="6669.E9I5U0"/>
<sequence>MCPQGGDVAVSRNKKRLTKNFAMPRTPVSPILILYRGIFALGGAATSSMLTAVLAGYSSEKVPRCFELLTSYHLCLLISCLLIGLHWRLFSPRRHHYHHDFLPLWVYKYNVENNLCLSKSVDSPTIKTDCHDAYIKASILSGITQTAVMFAAPVFGWLGDRLYRPYAVLLAAILGLGSYLLLYTCRDPTAKILYLVAVLVGVGEMGIVVSSLSVVTSKAIPAAVRGSVSGMYSLCGTIGIMLASKLGGYLFDTWTSTAPFFIMAMGNVLAIVACALVIVQDARLAKAQGVSLREFELHQAELPLC</sequence>
<feature type="transmembrane region" description="Helical" evidence="2">
    <location>
        <begin position="33"/>
        <end position="57"/>
    </location>
</feature>
<dbReference type="Pfam" id="PF07690">
    <property type="entry name" value="MFS_1"/>
    <property type="match status" value="1"/>
</dbReference>
<dbReference type="InterPro" id="IPR020846">
    <property type="entry name" value="MFS_dom"/>
</dbReference>
<dbReference type="GO" id="GO:0022857">
    <property type="term" value="F:transmembrane transporter activity"/>
    <property type="evidence" value="ECO:0007669"/>
    <property type="project" value="InterPro"/>
</dbReference>
<dbReference type="GO" id="GO:0016020">
    <property type="term" value="C:membrane"/>
    <property type="evidence" value="ECO:0007669"/>
    <property type="project" value="UniProtKB-SubCell"/>
</dbReference>
<feature type="transmembrane region" description="Helical" evidence="2">
    <location>
        <begin position="165"/>
        <end position="182"/>
    </location>
</feature>
<dbReference type="InParanoid" id="E9I5U0"/>
<gene>
    <name evidence="4" type="ORF">DAPPUDRAFT_342230</name>
</gene>
<accession>E9I5U0</accession>
<evidence type="ECO:0000256" key="2">
    <source>
        <dbReference type="SAM" id="Phobius"/>
    </source>
</evidence>
<reference evidence="4 5" key="1">
    <citation type="journal article" date="2011" name="Science">
        <title>The ecoresponsive genome of Daphnia pulex.</title>
        <authorList>
            <person name="Colbourne J.K."/>
            <person name="Pfrender M.E."/>
            <person name="Gilbert D."/>
            <person name="Thomas W.K."/>
            <person name="Tucker A."/>
            <person name="Oakley T.H."/>
            <person name="Tokishita S."/>
            <person name="Aerts A."/>
            <person name="Arnold G.J."/>
            <person name="Basu M.K."/>
            <person name="Bauer D.J."/>
            <person name="Caceres C.E."/>
            <person name="Carmel L."/>
            <person name="Casola C."/>
            <person name="Choi J.H."/>
            <person name="Detter J.C."/>
            <person name="Dong Q."/>
            <person name="Dusheyko S."/>
            <person name="Eads B.D."/>
            <person name="Frohlich T."/>
            <person name="Geiler-Samerotte K.A."/>
            <person name="Gerlach D."/>
            <person name="Hatcher P."/>
            <person name="Jogdeo S."/>
            <person name="Krijgsveld J."/>
            <person name="Kriventseva E.V."/>
            <person name="Kultz D."/>
            <person name="Laforsch C."/>
            <person name="Lindquist E."/>
            <person name="Lopez J."/>
            <person name="Manak J.R."/>
            <person name="Muller J."/>
            <person name="Pangilinan J."/>
            <person name="Patwardhan R.P."/>
            <person name="Pitluck S."/>
            <person name="Pritham E.J."/>
            <person name="Rechtsteiner A."/>
            <person name="Rho M."/>
            <person name="Rogozin I.B."/>
            <person name="Sakarya O."/>
            <person name="Salamov A."/>
            <person name="Schaack S."/>
            <person name="Shapiro H."/>
            <person name="Shiga Y."/>
            <person name="Skalitzky C."/>
            <person name="Smith Z."/>
            <person name="Souvorov A."/>
            <person name="Sung W."/>
            <person name="Tang Z."/>
            <person name="Tsuchiya D."/>
            <person name="Tu H."/>
            <person name="Vos H."/>
            <person name="Wang M."/>
            <person name="Wolf Y.I."/>
            <person name="Yamagata H."/>
            <person name="Yamada T."/>
            <person name="Ye Y."/>
            <person name="Shaw J.R."/>
            <person name="Andrews J."/>
            <person name="Crease T.J."/>
            <person name="Tang H."/>
            <person name="Lucas S.M."/>
            <person name="Robertson H.M."/>
            <person name="Bork P."/>
            <person name="Koonin E.V."/>
            <person name="Zdobnov E.M."/>
            <person name="Grigoriev I.V."/>
            <person name="Lynch M."/>
            <person name="Boore J.L."/>
        </authorList>
    </citation>
    <scope>NUCLEOTIDE SEQUENCE [LARGE SCALE GENOMIC DNA]</scope>
</reference>
<evidence type="ECO:0000259" key="3">
    <source>
        <dbReference type="PROSITE" id="PS50850"/>
    </source>
</evidence>
<dbReference type="InterPro" id="IPR011701">
    <property type="entry name" value="MFS"/>
</dbReference>
<dbReference type="PANTHER" id="PTHR23524">
    <property type="entry name" value="TRANSPORTER, PUTATIVE (AFU_ORTHOLOGUE AFUA_8G04850)-RELATED"/>
    <property type="match status" value="1"/>
</dbReference>
<name>E9I5U0_DAPPU</name>
<dbReference type="InterPro" id="IPR036259">
    <property type="entry name" value="MFS_trans_sf"/>
</dbReference>
<evidence type="ECO:0000313" key="5">
    <source>
        <dbReference type="Proteomes" id="UP000000305"/>
    </source>
</evidence>
<feature type="transmembrane region" description="Helical" evidence="2">
    <location>
        <begin position="228"/>
        <end position="251"/>
    </location>
</feature>
<dbReference type="KEGG" id="dpx:DAPPUDRAFT_342230"/>
<feature type="transmembrane region" description="Helical" evidence="2">
    <location>
        <begin position="69"/>
        <end position="87"/>
    </location>
</feature>
<dbReference type="Gene3D" id="1.20.1250.20">
    <property type="entry name" value="MFS general substrate transporter like domains"/>
    <property type="match status" value="1"/>
</dbReference>
<dbReference type="Proteomes" id="UP000000305">
    <property type="component" value="Unassembled WGS sequence"/>
</dbReference>
<dbReference type="OrthoDB" id="18110at2759"/>
<dbReference type="PANTHER" id="PTHR23524:SF1">
    <property type="entry name" value="MRH DOMAIN-CONTAINING PROTEIN-RELATED"/>
    <property type="match status" value="1"/>
</dbReference>
<dbReference type="HOGENOM" id="CLU_912950_0_0_1"/>
<organism evidence="4 5">
    <name type="scientific">Daphnia pulex</name>
    <name type="common">Water flea</name>
    <dbReference type="NCBI Taxonomy" id="6669"/>
    <lineage>
        <taxon>Eukaryota</taxon>
        <taxon>Metazoa</taxon>
        <taxon>Ecdysozoa</taxon>
        <taxon>Arthropoda</taxon>
        <taxon>Crustacea</taxon>
        <taxon>Branchiopoda</taxon>
        <taxon>Diplostraca</taxon>
        <taxon>Cladocera</taxon>
        <taxon>Anomopoda</taxon>
        <taxon>Daphniidae</taxon>
        <taxon>Daphnia</taxon>
    </lineage>
</organism>
<keyword evidence="5" id="KW-1185">Reference proteome</keyword>
<comment type="subcellular location">
    <subcellularLocation>
        <location evidence="1">Membrane</location>
        <topology evidence="1">Multi-pass membrane protein</topology>
    </subcellularLocation>
</comment>
<dbReference type="AlphaFoldDB" id="E9I5U0"/>
<dbReference type="eggNOG" id="ENOG502RXU0">
    <property type="taxonomic scope" value="Eukaryota"/>
</dbReference>
<feature type="transmembrane region" description="Helical" evidence="2">
    <location>
        <begin position="194"/>
        <end position="216"/>
    </location>
</feature>
<feature type="domain" description="Major facilitator superfamily (MFS) profile" evidence="3">
    <location>
        <begin position="72"/>
        <end position="305"/>
    </location>
</feature>
<evidence type="ECO:0000256" key="1">
    <source>
        <dbReference type="ARBA" id="ARBA00004141"/>
    </source>
</evidence>
<keyword evidence="2" id="KW-1133">Transmembrane helix</keyword>
<keyword evidence="2" id="KW-0812">Transmembrane</keyword>
<dbReference type="EMBL" id="GL735878">
    <property type="protein sequence ID" value="EFX60640.1"/>
    <property type="molecule type" value="Genomic_DNA"/>
</dbReference>
<protein>
    <recommendedName>
        <fullName evidence="3">Major facilitator superfamily (MFS) profile domain-containing protein</fullName>
    </recommendedName>
</protein>
<dbReference type="SUPFAM" id="SSF103473">
    <property type="entry name" value="MFS general substrate transporter"/>
    <property type="match status" value="1"/>
</dbReference>
<dbReference type="PROSITE" id="PS50850">
    <property type="entry name" value="MFS"/>
    <property type="match status" value="1"/>
</dbReference>
<keyword evidence="2" id="KW-0472">Membrane</keyword>